<name>A0ABT3CRX3_9BACT</name>
<evidence type="ECO:0000256" key="2">
    <source>
        <dbReference type="ARBA" id="ARBA00023002"/>
    </source>
</evidence>
<keyword evidence="2" id="KW-0560">Oxidoreductase</keyword>
<dbReference type="RefSeq" id="WP_264137245.1">
    <property type="nucleotide sequence ID" value="NZ_JAOYOD010000001.1"/>
</dbReference>
<dbReference type="InterPro" id="IPR029039">
    <property type="entry name" value="Flavoprotein-like_sf"/>
</dbReference>
<dbReference type="InterPro" id="IPR051545">
    <property type="entry name" value="NAD(P)H_dehydrogenase_qn"/>
</dbReference>
<keyword evidence="5" id="KW-1185">Reference proteome</keyword>
<dbReference type="EMBL" id="JAOYOD010000001">
    <property type="protein sequence ID" value="MCV9386456.1"/>
    <property type="molecule type" value="Genomic_DNA"/>
</dbReference>
<evidence type="ECO:0000259" key="3">
    <source>
        <dbReference type="Pfam" id="PF02525"/>
    </source>
</evidence>
<accession>A0ABT3CRX3</accession>
<evidence type="ECO:0000313" key="5">
    <source>
        <dbReference type="Proteomes" id="UP001300692"/>
    </source>
</evidence>
<feature type="domain" description="Flavodoxin-like fold" evidence="3">
    <location>
        <begin position="4"/>
        <end position="175"/>
    </location>
</feature>
<sequence>MKRKILIINGNPQSDSFCHALVEAYMKGANGTEVRKIEMSALEFDSNLKEGYKERQDWEPDLQEAMDQILWADHLVWVYPVWWYSLPAKMKGFIDRLFLPQVTFSFEKGSPLPKQLLKGKTGRIITTADSPKWYYDWFMKAPATHQLKRGTLQFCGVKPVKTAFFGPMKGASDKKLNRWLSKTEKMGRIDA</sequence>
<dbReference type="InterPro" id="IPR003680">
    <property type="entry name" value="Flavodoxin_fold"/>
</dbReference>
<gene>
    <name evidence="4" type="ORF">N7U62_07265</name>
</gene>
<evidence type="ECO:0000256" key="1">
    <source>
        <dbReference type="ARBA" id="ARBA00006252"/>
    </source>
</evidence>
<dbReference type="Gene3D" id="3.40.50.360">
    <property type="match status" value="1"/>
</dbReference>
<dbReference type="PANTHER" id="PTHR10204">
    <property type="entry name" value="NAD P H OXIDOREDUCTASE-RELATED"/>
    <property type="match status" value="1"/>
</dbReference>
<evidence type="ECO:0000313" key="4">
    <source>
        <dbReference type="EMBL" id="MCV9386456.1"/>
    </source>
</evidence>
<comment type="caution">
    <text evidence="4">The sequence shown here is derived from an EMBL/GenBank/DDBJ whole genome shotgun (WGS) entry which is preliminary data.</text>
</comment>
<protein>
    <submittedName>
        <fullName evidence="4">NAD(P)H-dependent oxidoreductase</fullName>
    </submittedName>
</protein>
<dbReference type="Pfam" id="PF02525">
    <property type="entry name" value="Flavodoxin_2"/>
    <property type="match status" value="1"/>
</dbReference>
<proteinExistence type="inferred from homology"/>
<comment type="similarity">
    <text evidence="1">Belongs to the NAD(P)H dehydrogenase (quinone) family.</text>
</comment>
<dbReference type="SUPFAM" id="SSF52218">
    <property type="entry name" value="Flavoproteins"/>
    <property type="match status" value="1"/>
</dbReference>
<reference evidence="4 5" key="1">
    <citation type="submission" date="2022-10" db="EMBL/GenBank/DDBJ databases">
        <title>Comparative genomics and taxonomic characterization of three novel marine species of genus Reichenbachiella exhibiting antioxidant and polysaccharide degradation activities.</title>
        <authorList>
            <person name="Muhammad N."/>
            <person name="Lee Y.-J."/>
            <person name="Ko J."/>
            <person name="Kim S.-G."/>
        </authorList>
    </citation>
    <scope>NUCLEOTIDE SEQUENCE [LARGE SCALE GENOMIC DNA]</scope>
    <source>
        <strain evidence="4 5">ABR2-5</strain>
    </source>
</reference>
<dbReference type="Proteomes" id="UP001300692">
    <property type="component" value="Unassembled WGS sequence"/>
</dbReference>
<organism evidence="4 5">
    <name type="scientific">Reichenbachiella ulvae</name>
    <dbReference type="NCBI Taxonomy" id="2980104"/>
    <lineage>
        <taxon>Bacteria</taxon>
        <taxon>Pseudomonadati</taxon>
        <taxon>Bacteroidota</taxon>
        <taxon>Cytophagia</taxon>
        <taxon>Cytophagales</taxon>
        <taxon>Reichenbachiellaceae</taxon>
        <taxon>Reichenbachiella</taxon>
    </lineage>
</organism>
<dbReference type="PANTHER" id="PTHR10204:SF34">
    <property type="entry name" value="NAD(P)H DEHYDROGENASE [QUINONE] 1 ISOFORM 1"/>
    <property type="match status" value="1"/>
</dbReference>